<reference evidence="2 3" key="1">
    <citation type="submission" date="2017-11" db="EMBL/GenBank/DDBJ databases">
        <title>Draft genome sequence of Rhizobiales bacterium SY3-13.</title>
        <authorList>
            <person name="Sun C."/>
        </authorList>
    </citation>
    <scope>NUCLEOTIDE SEQUENCE [LARGE SCALE GENOMIC DNA]</scope>
    <source>
        <strain evidence="2 3">SY3-13</strain>
    </source>
</reference>
<evidence type="ECO:0000313" key="2">
    <source>
        <dbReference type="EMBL" id="PJK29489.1"/>
    </source>
</evidence>
<name>A0A2M9G1B5_9PROT</name>
<evidence type="ECO:0000259" key="1">
    <source>
        <dbReference type="Pfam" id="PF01370"/>
    </source>
</evidence>
<dbReference type="RefSeq" id="WP_109793513.1">
    <property type="nucleotide sequence ID" value="NZ_PHIG01000032.1"/>
</dbReference>
<keyword evidence="3" id="KW-1185">Reference proteome</keyword>
<dbReference type="GO" id="GO:0004029">
    <property type="term" value="F:aldehyde dehydrogenase (NAD+) activity"/>
    <property type="evidence" value="ECO:0007669"/>
    <property type="project" value="TreeGrafter"/>
</dbReference>
<sequence>MSDRTAFVTGATGFLGLHLVEQLRRRDWHVVALRRRTSDTRLLDRMGAEQVVGDVTDIDSLRRGIPVGCDAVFHAAALTSIWKKQADEQEAVNVGGTRNVIRAALDNGVGRVLHTSTWNVFDWSGGEITEDTPKGGDTAWIGYNRTKLAAEEAVLDAVGSQGLDAVILNPSHIIGRYDRHNWARLISMAAMGRLPGVPPGAGDFAHGPAVAAAHVAAFEKGGRGRNYLLGGPHARFLDLVRLIARHARQEKVPKRTVPPFLLKAMGHFEEKLAAITGWTPEVTPEAAEMVSRRVTIVSTRARDELGYAPTPLDEAVEDAYVFLMREKLITS</sequence>
<protein>
    <submittedName>
        <fullName evidence="2">Oxidoreductase</fullName>
    </submittedName>
</protein>
<dbReference type="PANTHER" id="PTHR48079">
    <property type="entry name" value="PROTEIN YEEZ"/>
    <property type="match status" value="1"/>
</dbReference>
<dbReference type="SUPFAM" id="SSF51735">
    <property type="entry name" value="NAD(P)-binding Rossmann-fold domains"/>
    <property type="match status" value="1"/>
</dbReference>
<organism evidence="2 3">
    <name type="scientific">Minwuia thermotolerans</name>
    <dbReference type="NCBI Taxonomy" id="2056226"/>
    <lineage>
        <taxon>Bacteria</taxon>
        <taxon>Pseudomonadati</taxon>
        <taxon>Pseudomonadota</taxon>
        <taxon>Alphaproteobacteria</taxon>
        <taxon>Minwuiales</taxon>
        <taxon>Minwuiaceae</taxon>
        <taxon>Minwuia</taxon>
    </lineage>
</organism>
<dbReference type="InterPro" id="IPR051783">
    <property type="entry name" value="NAD(P)-dependent_oxidoreduct"/>
</dbReference>
<dbReference type="GO" id="GO:0005737">
    <property type="term" value="C:cytoplasm"/>
    <property type="evidence" value="ECO:0007669"/>
    <property type="project" value="TreeGrafter"/>
</dbReference>
<dbReference type="InterPro" id="IPR036291">
    <property type="entry name" value="NAD(P)-bd_dom_sf"/>
</dbReference>
<feature type="domain" description="NAD-dependent epimerase/dehydratase" evidence="1">
    <location>
        <begin position="7"/>
        <end position="230"/>
    </location>
</feature>
<dbReference type="PANTHER" id="PTHR48079:SF6">
    <property type="entry name" value="NAD(P)-BINDING DOMAIN-CONTAINING PROTEIN-RELATED"/>
    <property type="match status" value="1"/>
</dbReference>
<proteinExistence type="predicted"/>
<dbReference type="Proteomes" id="UP000229498">
    <property type="component" value="Unassembled WGS sequence"/>
</dbReference>
<dbReference type="Gene3D" id="3.40.50.720">
    <property type="entry name" value="NAD(P)-binding Rossmann-like Domain"/>
    <property type="match status" value="1"/>
</dbReference>
<dbReference type="EMBL" id="PHIG01000032">
    <property type="protein sequence ID" value="PJK29489.1"/>
    <property type="molecule type" value="Genomic_DNA"/>
</dbReference>
<dbReference type="InterPro" id="IPR001509">
    <property type="entry name" value="Epimerase_deHydtase"/>
</dbReference>
<evidence type="ECO:0000313" key="3">
    <source>
        <dbReference type="Proteomes" id="UP000229498"/>
    </source>
</evidence>
<dbReference type="OrthoDB" id="9801785at2"/>
<gene>
    <name evidence="2" type="ORF">CVT23_10520</name>
</gene>
<accession>A0A2M9G1B5</accession>
<dbReference type="AlphaFoldDB" id="A0A2M9G1B5"/>
<comment type="caution">
    <text evidence="2">The sequence shown here is derived from an EMBL/GenBank/DDBJ whole genome shotgun (WGS) entry which is preliminary data.</text>
</comment>
<dbReference type="Pfam" id="PF01370">
    <property type="entry name" value="Epimerase"/>
    <property type="match status" value="1"/>
</dbReference>